<organism evidence="1 2">
    <name type="scientific">Caenorhabditis tropicalis</name>
    <dbReference type="NCBI Taxonomy" id="1561998"/>
    <lineage>
        <taxon>Eukaryota</taxon>
        <taxon>Metazoa</taxon>
        <taxon>Ecdysozoa</taxon>
        <taxon>Nematoda</taxon>
        <taxon>Chromadorea</taxon>
        <taxon>Rhabditida</taxon>
        <taxon>Rhabditina</taxon>
        <taxon>Rhabditomorpha</taxon>
        <taxon>Rhabditoidea</taxon>
        <taxon>Rhabditidae</taxon>
        <taxon>Peloderinae</taxon>
        <taxon>Caenorhabditis</taxon>
    </lineage>
</organism>
<dbReference type="PANTHER" id="PTHR21525">
    <property type="entry name" value="MOTILE SPERM PROTEIN"/>
    <property type="match status" value="1"/>
</dbReference>
<proteinExistence type="predicted"/>
<name>A0A1I7UR79_9PELO</name>
<dbReference type="AlphaFoldDB" id="A0A1I7UR79"/>
<evidence type="ECO:0000313" key="2">
    <source>
        <dbReference type="WBParaSite" id="Csp11.Scaffold630.g18536.t1"/>
    </source>
</evidence>
<protein>
    <submittedName>
        <fullName evidence="2">Gly-zipper_Omp domain-containing protein</fullName>
    </submittedName>
</protein>
<dbReference type="eggNOG" id="ENOG502TCMB">
    <property type="taxonomic scope" value="Eukaryota"/>
</dbReference>
<accession>A0A1I7UR79</accession>
<evidence type="ECO:0000313" key="1">
    <source>
        <dbReference type="Proteomes" id="UP000095282"/>
    </source>
</evidence>
<dbReference type="WBParaSite" id="Csp11.Scaffold630.g18536.t1">
    <property type="protein sequence ID" value="Csp11.Scaffold630.g18536.t1"/>
    <property type="gene ID" value="Csp11.Scaffold630.g18536"/>
</dbReference>
<keyword evidence="1" id="KW-1185">Reference proteome</keyword>
<dbReference type="PANTHER" id="PTHR21525:SF9">
    <property type="entry name" value="CHANNEL_COLICIN DOMAIN-CONTAINING PROTEIN"/>
    <property type="match status" value="1"/>
</dbReference>
<dbReference type="Proteomes" id="UP000095282">
    <property type="component" value="Unplaced"/>
</dbReference>
<dbReference type="STRING" id="1561998.A0A1I7UR79"/>
<sequence length="283" mass="30847">MKIKTSWFRGALSKNGKKTLEDSPNPENKVPTKHFLKNDKGINKSIKTNGKFFQHAARGAAIGASINAAHYTIQVGGPRNSNIVTFFDNTVKSSHGNPKWFVRIDTPHKNVPFYHINVNKAITGVKDPHTRISALGAQTAGVVSQVINVVNQVAPVLMVASMAYDIYQIRQCMKTDKRNLSSRNTIKKAATTVTGTAGGLSGWAAGTSIGTAVFPGVGTCVGAVIGGLFGGAYAGRACEKYSETIFDKIKYNIDEKTCEKCKKTFQLRRYQEGLTRKFCHDCR</sequence>
<reference evidence="2" key="1">
    <citation type="submission" date="2016-11" db="UniProtKB">
        <authorList>
            <consortium name="WormBaseParasite"/>
        </authorList>
    </citation>
    <scope>IDENTIFICATION</scope>
</reference>